<reference evidence="1" key="1">
    <citation type="submission" date="2023-03" db="EMBL/GenBank/DDBJ databases">
        <title>Andean soil-derived lignocellulolytic bacterial consortium as a source of novel taxa and putative plastic-active enzymes.</title>
        <authorList>
            <person name="Diaz-Garcia L."/>
            <person name="Chuvochina M."/>
            <person name="Feuerriegel G."/>
            <person name="Bunk B."/>
            <person name="Sproer C."/>
            <person name="Streit W.R."/>
            <person name="Rodriguez L.M."/>
            <person name="Overmann J."/>
            <person name="Jimenez D.J."/>
        </authorList>
    </citation>
    <scope>NUCLEOTIDE SEQUENCE</scope>
    <source>
        <strain evidence="1">MAG 7</strain>
    </source>
</reference>
<dbReference type="Proteomes" id="UP001220610">
    <property type="component" value="Chromosome"/>
</dbReference>
<evidence type="ECO:0000313" key="1">
    <source>
        <dbReference type="EMBL" id="WEK36852.1"/>
    </source>
</evidence>
<evidence type="ECO:0000313" key="2">
    <source>
        <dbReference type="Proteomes" id="UP001220610"/>
    </source>
</evidence>
<protein>
    <submittedName>
        <fullName evidence="1">Uncharacterized protein</fullName>
    </submittedName>
</protein>
<dbReference type="AlphaFoldDB" id="A0AAJ5WUI1"/>
<name>A0AAJ5WUI1_9BACT</name>
<gene>
    <name evidence="1" type="ORF">P0Y53_04995</name>
</gene>
<dbReference type="EMBL" id="CP119311">
    <property type="protein sequence ID" value="WEK36852.1"/>
    <property type="molecule type" value="Genomic_DNA"/>
</dbReference>
<accession>A0AAJ5WUI1</accession>
<sequence>MKPNFTRQGRVIVLSLVATIMAITTNAQLKIGDNPTSIQKSSILELESTRQGLLLPRLADTVAINALNPPNGMIIYLNADNSLRLRSNGSWKKIADLGEATANWSLTGNSGTNPATNFLGTVDGQPLVIRTDNAERLRVDATGNVGIGTNAPTAKLNVDGTVKLQNLPTGTNELEVLVIAADGSVSRRTISSSIFSNAIRAINGIERQTLSITAAASTTTDTVQVENRVADSTIAINLPVQNGSSGITKPYGFLTFDDWGKIQSAIQTITIGAVANTPNAAGASINITGTGREIVLHAADATNAGVVTAGTQTFGGDKTFANNVTVNGTARLNSVANNSTADSVLVINNGVIEKRQVSASAFGNAIRSINGNRDSAQGFAFKSTGTDLTVSTNGTDSVFLNVPNASATARGVVTTGTQTLGGVKTFADSLKAAQSLLVGGTGGANSTVQVSGSLSLAIRTVASGTTTLAGTDNTVLVNTTGGAATVNLPAATGLAGRIYTIKKIGTGGIDNALTISPGSSTIDGGSSYIIYNDWTFVTLQTDGTNWYIIKK</sequence>
<proteinExistence type="predicted"/>
<organism evidence="1 2">
    <name type="scientific">Candidatus Pseudobacter hemicellulosilyticus</name>
    <dbReference type="NCBI Taxonomy" id="3121375"/>
    <lineage>
        <taxon>Bacteria</taxon>
        <taxon>Pseudomonadati</taxon>
        <taxon>Bacteroidota</taxon>
        <taxon>Chitinophagia</taxon>
        <taxon>Chitinophagales</taxon>
        <taxon>Chitinophagaceae</taxon>
        <taxon>Pseudobacter</taxon>
    </lineage>
</organism>